<evidence type="ECO:0000256" key="12">
    <source>
        <dbReference type="ARBA" id="ARBA00022989"/>
    </source>
</evidence>
<evidence type="ECO:0000256" key="19">
    <source>
        <dbReference type="PIRSR" id="PIRSR038885-2"/>
    </source>
</evidence>
<evidence type="ECO:0000256" key="20">
    <source>
        <dbReference type="RuleBase" id="RU362117"/>
    </source>
</evidence>
<evidence type="ECO:0000256" key="10">
    <source>
        <dbReference type="ARBA" id="ARBA00022792"/>
    </source>
</evidence>
<dbReference type="GO" id="GO:0045275">
    <property type="term" value="C:respiratory chain complex III"/>
    <property type="evidence" value="ECO:0007669"/>
    <property type="project" value="InterPro"/>
</dbReference>
<feature type="binding site" description="axial binding residue" evidence="19">
    <location>
        <position position="83"/>
    </location>
    <ligand>
        <name>heme b</name>
        <dbReference type="ChEBI" id="CHEBI:60344"/>
        <label>b562</label>
    </ligand>
    <ligandPart>
        <name>Fe</name>
        <dbReference type="ChEBI" id="CHEBI:18248"/>
    </ligandPart>
</feature>
<evidence type="ECO:0000313" key="23">
    <source>
        <dbReference type="EMBL" id="WNH37473.1"/>
    </source>
</evidence>
<feature type="transmembrane region" description="Helical" evidence="20">
    <location>
        <begin position="113"/>
        <end position="133"/>
    </location>
</feature>
<evidence type="ECO:0000256" key="4">
    <source>
        <dbReference type="ARBA" id="ARBA00013531"/>
    </source>
</evidence>
<comment type="cofactor">
    <cofactor evidence="19">
        <name>heme</name>
        <dbReference type="ChEBI" id="CHEBI:30413"/>
    </cofactor>
    <text evidence="19">Binds 2 heme groups non-covalently.</text>
</comment>
<feature type="transmembrane region" description="Helical" evidence="20">
    <location>
        <begin position="178"/>
        <end position="200"/>
    </location>
</feature>
<evidence type="ECO:0000256" key="9">
    <source>
        <dbReference type="ARBA" id="ARBA00022723"/>
    </source>
</evidence>
<keyword evidence="14" id="KW-0830">Ubiquinone</keyword>
<geneLocation type="mitochondrion" evidence="23"/>
<keyword evidence="8 20" id="KW-0812">Transmembrane</keyword>
<keyword evidence="15 20" id="KW-0496">Mitochondrion</keyword>
<evidence type="ECO:0000256" key="13">
    <source>
        <dbReference type="ARBA" id="ARBA00023004"/>
    </source>
</evidence>
<evidence type="ECO:0000256" key="7">
    <source>
        <dbReference type="ARBA" id="ARBA00022660"/>
    </source>
</evidence>
<dbReference type="PIRSF" id="PIRSF038885">
    <property type="entry name" value="COB"/>
    <property type="match status" value="1"/>
</dbReference>
<dbReference type="AlphaFoldDB" id="A0AA95Z3H4"/>
<dbReference type="PANTHER" id="PTHR19271">
    <property type="entry name" value="CYTOCHROME B"/>
    <property type="match status" value="1"/>
</dbReference>
<evidence type="ECO:0000256" key="11">
    <source>
        <dbReference type="ARBA" id="ARBA00022982"/>
    </source>
</evidence>
<comment type="function">
    <text evidence="1 20">Component of the ubiquinol-cytochrome c reductase complex (complex III or cytochrome b-c1 complex) that is part of the mitochondrial respiratory chain. The b-c1 complex mediates electron transfer from ubiquinol to cytochrome c. Contributes to the generation of a proton gradient across the mitochondrial membrane that is then used for ATP synthesis.</text>
</comment>
<dbReference type="InterPro" id="IPR036150">
    <property type="entry name" value="Cyt_b/b6_C_sf"/>
</dbReference>
<dbReference type="GO" id="GO:0006122">
    <property type="term" value="P:mitochondrial electron transport, ubiquinol to cytochrome c"/>
    <property type="evidence" value="ECO:0007669"/>
    <property type="project" value="TreeGrafter"/>
</dbReference>
<evidence type="ECO:0000256" key="14">
    <source>
        <dbReference type="ARBA" id="ARBA00023075"/>
    </source>
</evidence>
<evidence type="ECO:0000256" key="8">
    <source>
        <dbReference type="ARBA" id="ARBA00022692"/>
    </source>
</evidence>
<dbReference type="InterPro" id="IPR048259">
    <property type="entry name" value="Cytochrome_b_N_euk/bac"/>
</dbReference>
<evidence type="ECO:0000256" key="15">
    <source>
        <dbReference type="ARBA" id="ARBA00023128"/>
    </source>
</evidence>
<keyword evidence="11 20" id="KW-0249">Electron transport</keyword>
<organism evidence="23">
    <name type="scientific">Serranus annularis</name>
    <dbReference type="NCBI Taxonomy" id="2969294"/>
    <lineage>
        <taxon>Eukaryota</taxon>
        <taxon>Metazoa</taxon>
        <taxon>Chordata</taxon>
        <taxon>Craniata</taxon>
        <taxon>Vertebrata</taxon>
        <taxon>Euteleostomi</taxon>
        <taxon>Actinopterygii</taxon>
        <taxon>Neopterygii</taxon>
        <taxon>Teleostei</taxon>
        <taxon>Neoteleostei</taxon>
        <taxon>Acanthomorphata</taxon>
        <taxon>Eupercaria</taxon>
        <taxon>Perciformes</taxon>
        <taxon>Serranoidei</taxon>
        <taxon>Serranidae</taxon>
        <taxon>Serraninae</taxon>
        <taxon>Serranus</taxon>
    </lineage>
</organism>
<keyword evidence="10" id="KW-0999">Mitochondrion inner membrane</keyword>
<evidence type="ECO:0000256" key="17">
    <source>
        <dbReference type="ARBA" id="ARBA00061233"/>
    </source>
</evidence>
<sequence length="380" mass="42352">MASLRKTHPLLKIANDALVDLPAPSNISVWWNFGSLLGLCLISQILTGLFLAMHYTADISTAFSSVAHICRDVNYGWLIRNLHANGASFFFICLYLHIGRGLYYGSYLNKETWNIGVVLLLLVMMTAFVGYVLPWGQMSFWGATVITNLLSAIPYVGNMLVQWIWGGFSVDNATLTRFFAFHFLFPFVIAGATLLHLLFLHETGSNNPLGLNSNADKIPFHPYFSYKDLLGFAALLVTLTSLALFSPNLLGDPDNFTPANPLVTPPHIKPEWYFLFAYAILRSIPNKLGGVLALLASILILMLVPLLHTSKQRSVTFRPLSQFLFWALVADVVVLTWIGGMPVEHPFVIIGQVASLLYFLIFLVLFPAAGWTENKMFKFA</sequence>
<evidence type="ECO:0000256" key="18">
    <source>
        <dbReference type="PIRSR" id="PIRSR038885-1"/>
    </source>
</evidence>
<evidence type="ECO:0000256" key="1">
    <source>
        <dbReference type="ARBA" id="ARBA00002566"/>
    </source>
</evidence>
<protein>
    <recommendedName>
        <fullName evidence="4 20">Cytochrome b</fullName>
    </recommendedName>
</protein>
<feature type="transmembrane region" description="Helical" evidence="20">
    <location>
        <begin position="77"/>
        <end position="98"/>
    </location>
</feature>
<feature type="domain" description="Cytochrome b/b6 C-terminal region profile" evidence="22">
    <location>
        <begin position="210"/>
        <end position="380"/>
    </location>
</feature>
<evidence type="ECO:0000259" key="21">
    <source>
        <dbReference type="PROSITE" id="PS51002"/>
    </source>
</evidence>
<evidence type="ECO:0000259" key="22">
    <source>
        <dbReference type="PROSITE" id="PS51003"/>
    </source>
</evidence>
<accession>A0AA95Z3H4</accession>
<feature type="binding site" description="axial binding residue" evidence="19">
    <location>
        <position position="182"/>
    </location>
    <ligand>
        <name>heme b</name>
        <dbReference type="ChEBI" id="CHEBI:60344"/>
        <label>b562</label>
    </ligand>
    <ligandPart>
        <name>Fe</name>
        <dbReference type="ChEBI" id="CHEBI:18248"/>
    </ligandPart>
</feature>
<dbReference type="InterPro" id="IPR048260">
    <property type="entry name" value="Cytochrome_b_C_euk/bac"/>
</dbReference>
<gene>
    <name evidence="23" type="primary">CYTB</name>
</gene>
<keyword evidence="6 19" id="KW-0349">Heme</keyword>
<dbReference type="Gene3D" id="1.20.810.10">
    <property type="entry name" value="Cytochrome Bc1 Complex, Chain C"/>
    <property type="match status" value="1"/>
</dbReference>
<dbReference type="PROSITE" id="PS51002">
    <property type="entry name" value="CYTB_NTER"/>
    <property type="match status" value="1"/>
</dbReference>
<name>A0AA95Z3H4_9TELE</name>
<dbReference type="InterPro" id="IPR005797">
    <property type="entry name" value="Cyt_b/b6_N"/>
</dbReference>
<feature type="transmembrane region" description="Helical" evidence="20">
    <location>
        <begin position="346"/>
        <end position="369"/>
    </location>
</feature>
<evidence type="ECO:0000256" key="6">
    <source>
        <dbReference type="ARBA" id="ARBA00022617"/>
    </source>
</evidence>
<dbReference type="Pfam" id="PF00033">
    <property type="entry name" value="Cytochrome_B"/>
    <property type="match status" value="1"/>
</dbReference>
<feature type="transmembrane region" description="Helical" evidence="20">
    <location>
        <begin position="229"/>
        <end position="250"/>
    </location>
</feature>
<comment type="similarity">
    <text evidence="17 20">Belongs to the cytochrome b family.</text>
</comment>
<evidence type="ECO:0000256" key="3">
    <source>
        <dbReference type="ARBA" id="ARBA00011660"/>
    </source>
</evidence>
<dbReference type="SUPFAM" id="SSF81648">
    <property type="entry name" value="a domain/subunit of cytochrome bc1 complex (Ubiquinol-cytochrome c reductase)"/>
    <property type="match status" value="1"/>
</dbReference>
<dbReference type="PANTHER" id="PTHR19271:SF16">
    <property type="entry name" value="CYTOCHROME B"/>
    <property type="match status" value="1"/>
</dbReference>
<evidence type="ECO:0000256" key="5">
    <source>
        <dbReference type="ARBA" id="ARBA00022448"/>
    </source>
</evidence>
<dbReference type="EMBL" id="OR582705">
    <property type="protein sequence ID" value="WNH37473.1"/>
    <property type="molecule type" value="Genomic_DNA"/>
</dbReference>
<feature type="transmembrane region" description="Helical" evidence="20">
    <location>
        <begin position="145"/>
        <end position="166"/>
    </location>
</feature>
<comment type="cofactor">
    <cofactor evidence="20">
        <name>heme b</name>
        <dbReference type="ChEBI" id="CHEBI:60344"/>
    </cofactor>
    <text evidence="20">Binds 2 heme groups non-covalently.</text>
</comment>
<evidence type="ECO:0000256" key="2">
    <source>
        <dbReference type="ARBA" id="ARBA00004448"/>
    </source>
</evidence>
<feature type="domain" description="Cytochrome b/b6 N-terminal region profile" evidence="21">
    <location>
        <begin position="1"/>
        <end position="209"/>
    </location>
</feature>
<feature type="binding site" evidence="18">
    <location>
        <position position="201"/>
    </location>
    <ligand>
        <name>a ubiquinone</name>
        <dbReference type="ChEBI" id="CHEBI:16389"/>
    </ligand>
</feature>
<keyword evidence="5 20" id="KW-0813">Transport</keyword>
<keyword evidence="16 20" id="KW-0472">Membrane</keyword>
<keyword evidence="13 19" id="KW-0408">Iron</keyword>
<evidence type="ECO:0000256" key="16">
    <source>
        <dbReference type="ARBA" id="ARBA00023136"/>
    </source>
</evidence>
<dbReference type="CDD" id="cd00284">
    <property type="entry name" value="Cytochrome_b_N"/>
    <property type="match status" value="1"/>
</dbReference>
<comment type="subcellular location">
    <subcellularLocation>
        <location evidence="2">Mitochondrion inner membrane</location>
        <topology evidence="2">Multi-pass membrane protein</topology>
    </subcellularLocation>
</comment>
<dbReference type="FunFam" id="1.20.810.10:FF:000002">
    <property type="entry name" value="Cytochrome b"/>
    <property type="match status" value="1"/>
</dbReference>
<dbReference type="GO" id="GO:0016491">
    <property type="term" value="F:oxidoreductase activity"/>
    <property type="evidence" value="ECO:0007669"/>
    <property type="project" value="UniProtKB-UniRule"/>
</dbReference>
<keyword evidence="9 19" id="KW-0479">Metal-binding</keyword>
<dbReference type="GO" id="GO:0005743">
    <property type="term" value="C:mitochondrial inner membrane"/>
    <property type="evidence" value="ECO:0007669"/>
    <property type="project" value="UniProtKB-SubCell"/>
</dbReference>
<feature type="transmembrane region" description="Helical" evidence="20">
    <location>
        <begin position="288"/>
        <end position="308"/>
    </location>
</feature>
<feature type="binding site" description="axial binding residue" evidence="19">
    <location>
        <position position="196"/>
    </location>
    <ligand>
        <name>heme b</name>
        <dbReference type="ChEBI" id="CHEBI:60344"/>
        <label>b566</label>
    </ligand>
    <ligandPart>
        <name>Fe</name>
        <dbReference type="ChEBI" id="CHEBI:18248"/>
    </ligandPart>
</feature>
<feature type="transmembrane region" description="Helical" evidence="20">
    <location>
        <begin position="320"/>
        <end position="340"/>
    </location>
</feature>
<reference evidence="23" key="1">
    <citation type="submission" date="2023-09" db="EMBL/GenBank/DDBJ databases">
        <title>Mitochondrial Genomes of Fishes Derived by Genome Skimming.</title>
        <authorList>
            <person name="Bemis K."/>
            <person name="Collins A."/>
            <person name="Craine J.M."/>
            <person name="Hoban M."/>
            <person name="Leopold D.R."/>
            <person name="Meyer C."/>
            <person name="Murphy K.R."/>
            <person name="Pitassy D.E."/>
            <person name="Whitney J."/>
        </authorList>
    </citation>
    <scope>NUCLEOTIDE SEQUENCE</scope>
</reference>
<dbReference type="InterPro" id="IPR027387">
    <property type="entry name" value="Cytb/b6-like_sf"/>
</dbReference>
<comment type="subunit">
    <text evidence="3">The cytochrome bc1 complex contains 3 respiratory subunits (MT-CYB, CYC1 and UQCRFS1), 2 core proteins (UQCRC1 and UQCRC2) and probably 6 low-molecular weight proteins.</text>
</comment>
<dbReference type="SUPFAM" id="SSF81342">
    <property type="entry name" value="Transmembrane di-heme cytochromes"/>
    <property type="match status" value="1"/>
</dbReference>
<dbReference type="CDD" id="cd00290">
    <property type="entry name" value="cytochrome_b_C"/>
    <property type="match status" value="1"/>
</dbReference>
<dbReference type="PROSITE" id="PS51003">
    <property type="entry name" value="CYTB_CTER"/>
    <property type="match status" value="1"/>
</dbReference>
<dbReference type="InterPro" id="IPR005798">
    <property type="entry name" value="Cyt_b/b6_C"/>
</dbReference>
<dbReference type="InterPro" id="IPR016174">
    <property type="entry name" value="Di-haem_cyt_TM"/>
</dbReference>
<keyword evidence="12 20" id="KW-1133">Transmembrane helix</keyword>
<keyword evidence="7 20" id="KW-0679">Respiratory chain</keyword>
<dbReference type="GO" id="GO:0008121">
    <property type="term" value="F:quinol-cytochrome-c reductase activity"/>
    <property type="evidence" value="ECO:0007669"/>
    <property type="project" value="InterPro"/>
</dbReference>
<dbReference type="InterPro" id="IPR030689">
    <property type="entry name" value="Cytochrome_b"/>
</dbReference>
<feature type="binding site" description="axial binding residue" evidence="19">
    <location>
        <position position="97"/>
    </location>
    <ligand>
        <name>heme b</name>
        <dbReference type="ChEBI" id="CHEBI:60344"/>
        <label>b566</label>
    </ligand>
    <ligandPart>
        <name>Fe</name>
        <dbReference type="ChEBI" id="CHEBI:18248"/>
    </ligandPart>
</feature>
<feature type="transmembrane region" description="Helical" evidence="20">
    <location>
        <begin position="29"/>
        <end position="56"/>
    </location>
</feature>
<proteinExistence type="inferred from homology"/>
<dbReference type="GO" id="GO:0046872">
    <property type="term" value="F:metal ion binding"/>
    <property type="evidence" value="ECO:0007669"/>
    <property type="project" value="UniProtKB-UniRule"/>
</dbReference>
<dbReference type="Pfam" id="PF00032">
    <property type="entry name" value="Cytochrom_B_C"/>
    <property type="match status" value="1"/>
</dbReference>